<dbReference type="Pfam" id="PF18008">
    <property type="entry name" value="Bac_RepA_C"/>
    <property type="match status" value="1"/>
</dbReference>
<sequence>MSNFNIKEIQKEKFYQLPKVFFTNPKYTNLSNDAKITWSILRDRLDLSIRNNWIDENGDIFFIYTNEKLKSILNISSPNKLSKIKKELTQAGLFNQIRVGLNKPNKLYIKKPEVTEADIYYISQQENDVEPLNDKDVSKSYVQNYDNNTSRNIDLIHQDVSKSYANDTELNDTDYIETDYNDTNDLHDTYNNFSINHTHSNQSNQFLNNFGNQDDKEILLQEFPDQLISYLLNYSYTDLEIIKSVILKAKKSFNSKHDDTYYMLENIEDEILISLKRVKKAIHDRGVKGQKGTLSSMQGYLMKTILSELEERYSADMRRQNMAKYNIFNQ</sequence>
<evidence type="ECO:0000259" key="1">
    <source>
        <dbReference type="Pfam" id="PF06970"/>
    </source>
</evidence>
<organism evidence="3 4">
    <name type="scientific">Staphylococcus carnosus</name>
    <dbReference type="NCBI Taxonomy" id="1281"/>
    <lineage>
        <taxon>Bacteria</taxon>
        <taxon>Bacillati</taxon>
        <taxon>Bacillota</taxon>
        <taxon>Bacilli</taxon>
        <taxon>Bacillales</taxon>
        <taxon>Staphylococcaceae</taxon>
        <taxon>Staphylococcus</taxon>
    </lineage>
</organism>
<dbReference type="InterPro" id="IPR010724">
    <property type="entry name" value="RepA_N"/>
</dbReference>
<dbReference type="Proteomes" id="UP000033530">
    <property type="component" value="Unassembled WGS sequence"/>
</dbReference>
<name>A0AAJ0NG58_STACA</name>
<dbReference type="Pfam" id="PF06970">
    <property type="entry name" value="RepA_N"/>
    <property type="match status" value="1"/>
</dbReference>
<feature type="domain" description="Replication initiator A N-terminal" evidence="1">
    <location>
        <begin position="13"/>
        <end position="88"/>
    </location>
</feature>
<dbReference type="EMBL" id="LAIU01000013">
    <property type="protein sequence ID" value="KKB24254.1"/>
    <property type="molecule type" value="Genomic_DNA"/>
</dbReference>
<reference evidence="3 4" key="1">
    <citation type="submission" date="2015-03" db="EMBL/GenBank/DDBJ databases">
        <title>Draft Genome Sequence of S. carnosus subsp. utilis LTH 7013, Isolated from South Tirolean Ham.</title>
        <authorList>
            <person name="Mueller A."/>
            <person name="Huptas C."/>
            <person name="Wenning M."/>
            <person name="Weiss A."/>
            <person name="Schmidt H."/>
        </authorList>
    </citation>
    <scope>NUCLEOTIDE SEQUENCE [LARGE SCALE GENOMIC DNA]</scope>
    <source>
        <strain evidence="3 4">LTH7013</strain>
    </source>
</reference>
<evidence type="ECO:0000259" key="2">
    <source>
        <dbReference type="Pfam" id="PF18008"/>
    </source>
</evidence>
<accession>A0AAJ0NG58</accession>
<dbReference type="AlphaFoldDB" id="A0AAJ0NG58"/>
<evidence type="ECO:0000313" key="3">
    <source>
        <dbReference type="EMBL" id="KKB24254.1"/>
    </source>
</evidence>
<dbReference type="InterPro" id="IPR041151">
    <property type="entry name" value="Bac_RepA_C"/>
</dbReference>
<evidence type="ECO:0000313" key="4">
    <source>
        <dbReference type="Proteomes" id="UP000033530"/>
    </source>
</evidence>
<proteinExistence type="predicted"/>
<protein>
    <submittedName>
        <fullName evidence="3">Replication protein</fullName>
    </submittedName>
</protein>
<dbReference type="RefSeq" id="WP_046100644.1">
    <property type="nucleotide sequence ID" value="NZ_CP015554.1"/>
</dbReference>
<gene>
    <name evidence="3" type="ORF">VV61_12645</name>
</gene>
<feature type="domain" description="Replication initiator protein A C-terminal" evidence="2">
    <location>
        <begin position="224"/>
        <end position="312"/>
    </location>
</feature>
<comment type="caution">
    <text evidence="3">The sequence shown here is derived from an EMBL/GenBank/DDBJ whole genome shotgun (WGS) entry which is preliminary data.</text>
</comment>